<gene>
    <name evidence="3" type="ORF">ENJ51_05005</name>
</gene>
<evidence type="ECO:0000313" key="3">
    <source>
        <dbReference type="EMBL" id="HFC92153.1"/>
    </source>
</evidence>
<feature type="transmembrane region" description="Helical" evidence="2">
    <location>
        <begin position="118"/>
        <end position="138"/>
    </location>
</feature>
<comment type="caution">
    <text evidence="3">The sequence shown here is derived from an EMBL/GenBank/DDBJ whole genome shotgun (WGS) entry which is preliminary data.</text>
</comment>
<keyword evidence="2" id="KW-0812">Transmembrane</keyword>
<name>A0A7V2WUJ9_LEUMU</name>
<dbReference type="EMBL" id="DRMS01000192">
    <property type="protein sequence ID" value="HFC92153.1"/>
    <property type="molecule type" value="Genomic_DNA"/>
</dbReference>
<protein>
    <submittedName>
        <fullName evidence="3">EI24 domain-containing protein</fullName>
    </submittedName>
</protein>
<organism evidence="3">
    <name type="scientific">Leucothrix mucor</name>
    <dbReference type="NCBI Taxonomy" id="45248"/>
    <lineage>
        <taxon>Bacteria</taxon>
        <taxon>Pseudomonadati</taxon>
        <taxon>Pseudomonadota</taxon>
        <taxon>Gammaproteobacteria</taxon>
        <taxon>Thiotrichales</taxon>
        <taxon>Thiotrichaceae</taxon>
        <taxon>Leucothrix</taxon>
    </lineage>
</organism>
<dbReference type="AlphaFoldDB" id="A0A7V2WUJ9"/>
<keyword evidence="2" id="KW-0472">Membrane</keyword>
<accession>A0A7V2WUJ9</accession>
<feature type="compositionally biased region" description="Low complexity" evidence="1">
    <location>
        <begin position="200"/>
        <end position="226"/>
    </location>
</feature>
<feature type="transmembrane region" description="Helical" evidence="2">
    <location>
        <begin position="42"/>
        <end position="62"/>
    </location>
</feature>
<sequence>MPELKEDAEKRALRELEGKNIAHYSVLLSAWIQTKMERDRTIVTLSAGAIGLLVTILTAVGVKSVWEIPFYIISIIAFLISIWSSLVIYQLNSQHLEEAIRGSSERDPRLEKYDKRSIGAFIIGALSALVIGILSASFQLTKSEGIIMSEKDSSSKKITSKATLKESVNGITNLNPYDIPNRSLDGITNLSPQAIEQPAESQSQTSGNSNNEQGNSNVSSSNNEKE</sequence>
<proteinExistence type="predicted"/>
<evidence type="ECO:0000256" key="2">
    <source>
        <dbReference type="SAM" id="Phobius"/>
    </source>
</evidence>
<reference evidence="3" key="1">
    <citation type="journal article" date="2020" name="mSystems">
        <title>Genome- and Community-Level Interaction Insights into Carbon Utilization and Element Cycling Functions of Hydrothermarchaeota in Hydrothermal Sediment.</title>
        <authorList>
            <person name="Zhou Z."/>
            <person name="Liu Y."/>
            <person name="Xu W."/>
            <person name="Pan J."/>
            <person name="Luo Z.H."/>
            <person name="Li M."/>
        </authorList>
    </citation>
    <scope>NUCLEOTIDE SEQUENCE [LARGE SCALE GENOMIC DNA]</scope>
    <source>
        <strain evidence="3">HyVt-493</strain>
    </source>
</reference>
<feature type="transmembrane region" description="Helical" evidence="2">
    <location>
        <begin position="68"/>
        <end position="91"/>
    </location>
</feature>
<dbReference type="Proteomes" id="UP000885750">
    <property type="component" value="Unassembled WGS sequence"/>
</dbReference>
<evidence type="ECO:0000256" key="1">
    <source>
        <dbReference type="SAM" id="MobiDB-lite"/>
    </source>
</evidence>
<keyword evidence="2" id="KW-1133">Transmembrane helix</keyword>
<feature type="region of interest" description="Disordered" evidence="1">
    <location>
        <begin position="183"/>
        <end position="226"/>
    </location>
</feature>